<proteinExistence type="predicted"/>
<dbReference type="OrthoDB" id="10501273at2759"/>
<name>I7M9X2_TETTS</name>
<dbReference type="InParanoid" id="I7M9X2"/>
<dbReference type="Proteomes" id="UP000009168">
    <property type="component" value="Unassembled WGS sequence"/>
</dbReference>
<dbReference type="GeneID" id="7843411"/>
<protein>
    <submittedName>
        <fullName evidence="1">Uncharacterized protein</fullName>
    </submittedName>
</protein>
<reference evidence="2" key="1">
    <citation type="journal article" date="2006" name="PLoS Biol.">
        <title>Macronuclear genome sequence of the ciliate Tetrahymena thermophila, a model eukaryote.</title>
        <authorList>
            <person name="Eisen J.A."/>
            <person name="Coyne R.S."/>
            <person name="Wu M."/>
            <person name="Wu D."/>
            <person name="Thiagarajan M."/>
            <person name="Wortman J.R."/>
            <person name="Badger J.H."/>
            <person name="Ren Q."/>
            <person name="Amedeo P."/>
            <person name="Jones K.M."/>
            <person name="Tallon L.J."/>
            <person name="Delcher A.L."/>
            <person name="Salzberg S.L."/>
            <person name="Silva J.C."/>
            <person name="Haas B.J."/>
            <person name="Majoros W.H."/>
            <person name="Farzad M."/>
            <person name="Carlton J.M."/>
            <person name="Smith R.K. Jr."/>
            <person name="Garg J."/>
            <person name="Pearlman R.E."/>
            <person name="Karrer K.M."/>
            <person name="Sun L."/>
            <person name="Manning G."/>
            <person name="Elde N.C."/>
            <person name="Turkewitz A.P."/>
            <person name="Asai D.J."/>
            <person name="Wilkes D.E."/>
            <person name="Wang Y."/>
            <person name="Cai H."/>
            <person name="Collins K."/>
            <person name="Stewart B.A."/>
            <person name="Lee S.R."/>
            <person name="Wilamowska K."/>
            <person name="Weinberg Z."/>
            <person name="Ruzzo W.L."/>
            <person name="Wloga D."/>
            <person name="Gaertig J."/>
            <person name="Frankel J."/>
            <person name="Tsao C.-C."/>
            <person name="Gorovsky M.A."/>
            <person name="Keeling P.J."/>
            <person name="Waller R.F."/>
            <person name="Patron N.J."/>
            <person name="Cherry J.M."/>
            <person name="Stover N.A."/>
            <person name="Krieger C.J."/>
            <person name="del Toro C."/>
            <person name="Ryder H.F."/>
            <person name="Williamson S.C."/>
            <person name="Barbeau R.A."/>
            <person name="Hamilton E.P."/>
            <person name="Orias E."/>
        </authorList>
    </citation>
    <scope>NUCLEOTIDE SEQUENCE [LARGE SCALE GENOMIC DNA]</scope>
    <source>
        <strain evidence="2">SB210</strain>
    </source>
</reference>
<keyword evidence="2" id="KW-1185">Reference proteome</keyword>
<accession>I7M9X2</accession>
<organism evidence="1 2">
    <name type="scientific">Tetrahymena thermophila (strain SB210)</name>
    <dbReference type="NCBI Taxonomy" id="312017"/>
    <lineage>
        <taxon>Eukaryota</taxon>
        <taxon>Sar</taxon>
        <taxon>Alveolata</taxon>
        <taxon>Ciliophora</taxon>
        <taxon>Intramacronucleata</taxon>
        <taxon>Oligohymenophorea</taxon>
        <taxon>Hymenostomatida</taxon>
        <taxon>Tetrahymenina</taxon>
        <taxon>Tetrahymenidae</taxon>
        <taxon>Tetrahymena</taxon>
    </lineage>
</organism>
<dbReference type="EMBL" id="GG662512">
    <property type="protein sequence ID" value="EAS02982.1"/>
    <property type="molecule type" value="Genomic_DNA"/>
</dbReference>
<dbReference type="HOGENOM" id="CLU_1810045_0_0_1"/>
<dbReference type="RefSeq" id="XP_001023227.1">
    <property type="nucleotide sequence ID" value="XM_001023227.3"/>
</dbReference>
<sequence length="143" mass="16434">MNNIQKLAEIPFNKLPKTLMKRILFPNIGKIEVTHKNQSKLYITTMAFVNNYAPSIKFYNDHLEFQRKIVADQQTPLVAIYDKDQKLIEKIDTGAIAHHTDILQRILKVNNQINPSNPGLVIDLKSVEGAQLVKEEENLKNQQ</sequence>
<evidence type="ECO:0000313" key="2">
    <source>
        <dbReference type="Proteomes" id="UP000009168"/>
    </source>
</evidence>
<dbReference type="OMA" id="ITTMAFV"/>
<dbReference type="KEGG" id="tet:TTHERM_00494370"/>
<gene>
    <name evidence="1" type="ORF">TTHERM_00494370</name>
</gene>
<evidence type="ECO:0000313" key="1">
    <source>
        <dbReference type="EMBL" id="EAS02982.1"/>
    </source>
</evidence>
<dbReference type="AlphaFoldDB" id="I7M9X2"/>